<dbReference type="InterPro" id="IPR029044">
    <property type="entry name" value="Nucleotide-diphossugar_trans"/>
</dbReference>
<dbReference type="SUPFAM" id="SSF53448">
    <property type="entry name" value="Nucleotide-diphospho-sugar transferases"/>
    <property type="match status" value="1"/>
</dbReference>
<evidence type="ECO:0000256" key="3">
    <source>
        <dbReference type="ARBA" id="ARBA00022679"/>
    </source>
</evidence>
<keyword evidence="3" id="KW-0808">Transferase</keyword>
<evidence type="ECO:0000256" key="2">
    <source>
        <dbReference type="ARBA" id="ARBA00022676"/>
    </source>
</evidence>
<dbReference type="Pfam" id="PF00535">
    <property type="entry name" value="Glycos_transf_2"/>
    <property type="match status" value="1"/>
</dbReference>
<evidence type="ECO:0000313" key="5">
    <source>
        <dbReference type="EMBL" id="VAW42983.1"/>
    </source>
</evidence>
<organism evidence="5">
    <name type="scientific">hydrothermal vent metagenome</name>
    <dbReference type="NCBI Taxonomy" id="652676"/>
    <lineage>
        <taxon>unclassified sequences</taxon>
        <taxon>metagenomes</taxon>
        <taxon>ecological metagenomes</taxon>
    </lineage>
</organism>
<gene>
    <name evidence="5" type="ORF">MNBD_CHLOROFLEXI01-4758</name>
</gene>
<dbReference type="Gene3D" id="3.90.550.10">
    <property type="entry name" value="Spore Coat Polysaccharide Biosynthesis Protein SpsA, Chain A"/>
    <property type="match status" value="1"/>
</dbReference>
<dbReference type="CDD" id="cd04186">
    <property type="entry name" value="GT_2_like_c"/>
    <property type="match status" value="1"/>
</dbReference>
<evidence type="ECO:0000256" key="1">
    <source>
        <dbReference type="ARBA" id="ARBA00006739"/>
    </source>
</evidence>
<dbReference type="GO" id="GO:0016757">
    <property type="term" value="F:glycosyltransferase activity"/>
    <property type="evidence" value="ECO:0007669"/>
    <property type="project" value="UniProtKB-KW"/>
</dbReference>
<accession>A0A3B0VS69</accession>
<keyword evidence="2" id="KW-0328">Glycosyltransferase</keyword>
<dbReference type="AlphaFoldDB" id="A0A3B0VS69"/>
<reference evidence="5" key="1">
    <citation type="submission" date="2018-06" db="EMBL/GenBank/DDBJ databases">
        <authorList>
            <person name="Zhirakovskaya E."/>
        </authorList>
    </citation>
    <scope>NUCLEOTIDE SEQUENCE</scope>
</reference>
<proteinExistence type="inferred from homology"/>
<protein>
    <recommendedName>
        <fullName evidence="4">Glycosyltransferase 2-like domain-containing protein</fullName>
    </recommendedName>
</protein>
<evidence type="ECO:0000259" key="4">
    <source>
        <dbReference type="Pfam" id="PF00535"/>
    </source>
</evidence>
<dbReference type="PANTHER" id="PTHR43179">
    <property type="entry name" value="RHAMNOSYLTRANSFERASE WBBL"/>
    <property type="match status" value="1"/>
</dbReference>
<name>A0A3B0VS69_9ZZZZ</name>
<feature type="domain" description="Glycosyltransferase 2-like" evidence="4">
    <location>
        <begin position="4"/>
        <end position="124"/>
    </location>
</feature>
<dbReference type="PANTHER" id="PTHR43179:SF12">
    <property type="entry name" value="GALACTOFURANOSYLTRANSFERASE GLFT2"/>
    <property type="match status" value="1"/>
</dbReference>
<dbReference type="EMBL" id="UOEU01000994">
    <property type="protein sequence ID" value="VAW42983.1"/>
    <property type="molecule type" value="Genomic_DNA"/>
</dbReference>
<dbReference type="InterPro" id="IPR001173">
    <property type="entry name" value="Glyco_trans_2-like"/>
</dbReference>
<sequence>MNVSIIILNWNAGEDSINCIRPILAWRQLKPTIWLVDNASSDGSLEQIAAQLPQVNLIRNHENQGFSGGTNRGIEAALAVRDAPILLLNNDAMIDETAVLQLIQTVTENRKIGMVVPQLYNENGKLLAVGGKNPALHLQTRVEDFPNDAPVQFVETVSGTAVLIRAAMLKQIGLLDERFFFSTEMADLSLRATKQGYLCAVDRRVRATHTVSRSSHLRDSLYTYYIIRNRFLILRNHYRWHLHLLGFWKIYSFALCLKLWLNGSRSTARAVWLGVWDGLLGRFGGQNERVMAFCNRSAPR</sequence>
<comment type="similarity">
    <text evidence="1">Belongs to the glycosyltransferase 2 family.</text>
</comment>